<dbReference type="AlphaFoldDB" id="A0A1W0A1K9"/>
<sequence>MVPLRYLLLAALVSADGDHQGPLQSVPSTFQYWTPYSTPLIIPEVIDMRDGGEYELVIGETSHSLGAQKHLFARNVDMDLVVDESACYPTCGVPVAVHVHGLENPPEYDDLPIDTFYNGDTYSAIYKNHQMPATKVYHDHTLGLSRLNMWAGLVGLYILTDPELEAKFNLDQLPDIPITLQDKNYC</sequence>
<keyword evidence="5" id="KW-1185">Reference proteome</keyword>
<comment type="caution">
    <text evidence="4">The sequence shown here is derived from an EMBL/GenBank/DDBJ whole genome shotgun (WGS) entry which is preliminary data.</text>
</comment>
<evidence type="ECO:0000256" key="2">
    <source>
        <dbReference type="SAM" id="SignalP"/>
    </source>
</evidence>
<dbReference type="OrthoDB" id="167397at2759"/>
<dbReference type="Gene3D" id="2.60.40.420">
    <property type="entry name" value="Cupredoxins - blue copper proteins"/>
    <property type="match status" value="1"/>
</dbReference>
<dbReference type="GO" id="GO:0005507">
    <property type="term" value="F:copper ion binding"/>
    <property type="evidence" value="ECO:0007669"/>
    <property type="project" value="InterPro"/>
</dbReference>
<reference evidence="4 5" key="1">
    <citation type="journal article" date="2014" name="Genome Biol. Evol.">
        <title>The secreted proteins of Achlya hypogyna and Thraustotheca clavata identify the ancestral oomycete secretome and reveal gene acquisitions by horizontal gene transfer.</title>
        <authorList>
            <person name="Misner I."/>
            <person name="Blouin N."/>
            <person name="Leonard G."/>
            <person name="Richards T.A."/>
            <person name="Lane C.E."/>
        </authorList>
    </citation>
    <scope>NUCLEOTIDE SEQUENCE [LARGE SCALE GENOMIC DNA]</scope>
    <source>
        <strain evidence="4 5">ATCC 34112</strain>
    </source>
</reference>
<organism evidence="4 5">
    <name type="scientific">Thraustotheca clavata</name>
    <dbReference type="NCBI Taxonomy" id="74557"/>
    <lineage>
        <taxon>Eukaryota</taxon>
        <taxon>Sar</taxon>
        <taxon>Stramenopiles</taxon>
        <taxon>Oomycota</taxon>
        <taxon>Saprolegniomycetes</taxon>
        <taxon>Saprolegniales</taxon>
        <taxon>Achlyaceae</taxon>
        <taxon>Thraustotheca</taxon>
    </lineage>
</organism>
<dbReference type="Pfam" id="PF07732">
    <property type="entry name" value="Cu-oxidase_3"/>
    <property type="match status" value="1"/>
</dbReference>
<comment type="similarity">
    <text evidence="1">Belongs to the multicopper oxidase family.</text>
</comment>
<dbReference type="STRING" id="74557.A0A1W0A1K9"/>
<dbReference type="PANTHER" id="PTHR48267:SF1">
    <property type="entry name" value="BILIRUBIN OXIDASE"/>
    <property type="match status" value="1"/>
</dbReference>
<dbReference type="PANTHER" id="PTHR48267">
    <property type="entry name" value="CUPREDOXIN SUPERFAMILY PROTEIN"/>
    <property type="match status" value="1"/>
</dbReference>
<dbReference type="SUPFAM" id="SSF49503">
    <property type="entry name" value="Cupredoxins"/>
    <property type="match status" value="1"/>
</dbReference>
<feature type="chain" id="PRO_5012754496" description="Plastocyanin-like domain-containing protein" evidence="2">
    <location>
        <begin position="16"/>
        <end position="186"/>
    </location>
</feature>
<dbReference type="InterPro" id="IPR011707">
    <property type="entry name" value="Cu-oxidase-like_N"/>
</dbReference>
<name>A0A1W0A1K9_9STRA</name>
<dbReference type="Proteomes" id="UP000243217">
    <property type="component" value="Unassembled WGS sequence"/>
</dbReference>
<proteinExistence type="inferred from homology"/>
<evidence type="ECO:0000256" key="1">
    <source>
        <dbReference type="ARBA" id="ARBA00010609"/>
    </source>
</evidence>
<feature type="signal peptide" evidence="2">
    <location>
        <begin position="1"/>
        <end position="15"/>
    </location>
</feature>
<dbReference type="InterPro" id="IPR008972">
    <property type="entry name" value="Cupredoxin"/>
</dbReference>
<accession>A0A1W0A1K9</accession>
<feature type="domain" description="Plastocyanin-like" evidence="3">
    <location>
        <begin position="94"/>
        <end position="162"/>
    </location>
</feature>
<keyword evidence="2" id="KW-0732">Signal</keyword>
<gene>
    <name evidence="4" type="ORF">THRCLA_20954</name>
</gene>
<evidence type="ECO:0000313" key="4">
    <source>
        <dbReference type="EMBL" id="OQS04156.1"/>
    </source>
</evidence>
<evidence type="ECO:0000259" key="3">
    <source>
        <dbReference type="Pfam" id="PF07732"/>
    </source>
</evidence>
<dbReference type="EMBL" id="JNBS01000672">
    <property type="protein sequence ID" value="OQS04156.1"/>
    <property type="molecule type" value="Genomic_DNA"/>
</dbReference>
<dbReference type="InterPro" id="IPR045087">
    <property type="entry name" value="Cu-oxidase_fam"/>
</dbReference>
<protein>
    <recommendedName>
        <fullName evidence="3">Plastocyanin-like domain-containing protein</fullName>
    </recommendedName>
</protein>
<evidence type="ECO:0000313" key="5">
    <source>
        <dbReference type="Proteomes" id="UP000243217"/>
    </source>
</evidence>